<reference evidence="3" key="1">
    <citation type="journal article" date="2023" name="Commun. Biol.">
        <title>Genome analysis of Parmales, the sister group of diatoms, reveals the evolutionary specialization of diatoms from phago-mixotrophs to photoautotrophs.</title>
        <authorList>
            <person name="Ban H."/>
            <person name="Sato S."/>
            <person name="Yoshikawa S."/>
            <person name="Yamada K."/>
            <person name="Nakamura Y."/>
            <person name="Ichinomiya M."/>
            <person name="Sato N."/>
            <person name="Blanc-Mathieu R."/>
            <person name="Endo H."/>
            <person name="Kuwata A."/>
            <person name="Ogata H."/>
        </authorList>
    </citation>
    <scope>NUCLEOTIDE SEQUENCE [LARGE SCALE GENOMIC DNA]</scope>
    <source>
        <strain evidence="3">NIES 3699</strain>
    </source>
</reference>
<keyword evidence="3" id="KW-1185">Reference proteome</keyword>
<evidence type="ECO:0000256" key="1">
    <source>
        <dbReference type="SAM" id="MobiDB-lite"/>
    </source>
</evidence>
<dbReference type="EMBL" id="BRXX01000152">
    <property type="protein sequence ID" value="GMH94234.1"/>
    <property type="molecule type" value="Genomic_DNA"/>
</dbReference>
<comment type="caution">
    <text evidence="2">The sequence shown here is derived from an EMBL/GenBank/DDBJ whole genome shotgun (WGS) entry which is preliminary data.</text>
</comment>
<name>A0A9W7EVK4_9STRA</name>
<evidence type="ECO:0000313" key="3">
    <source>
        <dbReference type="Proteomes" id="UP001165160"/>
    </source>
</evidence>
<proteinExistence type="predicted"/>
<gene>
    <name evidence="2" type="ORF">TrVE_jg1270</name>
</gene>
<feature type="region of interest" description="Disordered" evidence="1">
    <location>
        <begin position="355"/>
        <end position="377"/>
    </location>
</feature>
<sequence>MYRFFKECWRADNNNTRQVAGVKPETTSRFLLVELLVALAILQLDKDNHSFAHGEIHAVTTTCTGVPHIDAFRGFLPEPLIRICTNPDEVFSMAFLQIESVEFCRDVLMKVSDPRTVCIAYDVLAFESGGRELKPKPNWSLDKILSHCMVDMKTVNLEIMELGSEFVLAQELYYSGKFYILTKLKMPAKDGQVREEVACFLNNKILYGKNNPAKTTAILPREKNMGEEIAKQANAEIEKRREAGEAGLISELKKVEMEKVYYAVDSSGSVTELGEKIVTSGKDERKIKVKVTNGSSLMPQLYPHTNVRLKIDNSNRTDDTLTVRKNSEEEGEEEVIAVDSDSDEENLLVMGAMREMMPPSTEKPKKRVRYEDDSDSE</sequence>
<organism evidence="2 3">
    <name type="scientific">Triparma verrucosa</name>
    <dbReference type="NCBI Taxonomy" id="1606542"/>
    <lineage>
        <taxon>Eukaryota</taxon>
        <taxon>Sar</taxon>
        <taxon>Stramenopiles</taxon>
        <taxon>Ochrophyta</taxon>
        <taxon>Bolidophyceae</taxon>
        <taxon>Parmales</taxon>
        <taxon>Triparmaceae</taxon>
        <taxon>Triparma</taxon>
    </lineage>
</organism>
<dbReference type="Proteomes" id="UP001165160">
    <property type="component" value="Unassembled WGS sequence"/>
</dbReference>
<protein>
    <submittedName>
        <fullName evidence="2">Uncharacterized protein</fullName>
    </submittedName>
</protein>
<dbReference type="AlphaFoldDB" id="A0A9W7EVK4"/>
<evidence type="ECO:0000313" key="2">
    <source>
        <dbReference type="EMBL" id="GMH94234.1"/>
    </source>
</evidence>
<accession>A0A9W7EVK4</accession>